<evidence type="ECO:0000259" key="2">
    <source>
        <dbReference type="Pfam" id="PF00156"/>
    </source>
</evidence>
<dbReference type="EMBL" id="FO203427">
    <property type="protein sequence ID" value="CCH48537.1"/>
    <property type="molecule type" value="Genomic_DNA"/>
</dbReference>
<proteinExistence type="inferred from homology"/>
<dbReference type="HOGENOM" id="CLU_054549_0_2_7"/>
<dbReference type="GO" id="GO:0016757">
    <property type="term" value="F:glycosyltransferase activity"/>
    <property type="evidence" value="ECO:0007669"/>
    <property type="project" value="UniProtKB-KW"/>
</dbReference>
<dbReference type="PATRIC" id="fig|879567.3.peg.1350"/>
<evidence type="ECO:0000256" key="1">
    <source>
        <dbReference type="ARBA" id="ARBA00008007"/>
    </source>
</evidence>
<dbReference type="STRING" id="1322246.BN4_11300"/>
<keyword evidence="4" id="KW-1185">Reference proteome</keyword>
<name>M1WRV2_PSEP2</name>
<dbReference type="SUPFAM" id="SSF53271">
    <property type="entry name" value="PRTase-like"/>
    <property type="match status" value="1"/>
</dbReference>
<sequence>MTLSIRSMLEWTGLHQGRCPVCAMLTARGVLCETCASALAARTGGYCPGCGEIFADETMPLNLCGACRLSPEPWGRFFFHAIHTGALRDLILGYKFNNATGSTRLLAEMLAAAFLDKEGPPPDIIVPVPLHKRRLLWRGFNQSTELCRPLSQQTHSPIVQKSLVRTRYTQPQTMLGRAERRENIKSAFTANTDLVRGNRVLLVDDVYTTGATLRECTVMLKQAGATRVDVLVLARAMQ</sequence>
<keyword evidence="3" id="KW-0808">Transferase</keyword>
<reference evidence="3 4" key="1">
    <citation type="journal article" date="2013" name="PLoS ONE">
        <title>The first genomic and proteomic characterization of a deep-sea sulfate reducer: insights into the piezophilic lifestyle of Desulfovibrio piezophilus.</title>
        <authorList>
            <person name="Pradel N."/>
            <person name="Ji B."/>
            <person name="Gimenez G."/>
            <person name="Talla E."/>
            <person name="Lenoble P."/>
            <person name="Garel M."/>
            <person name="Tamburini C."/>
            <person name="Fourquet P."/>
            <person name="Lebrun R."/>
            <person name="Bertin P."/>
            <person name="Denis Y."/>
            <person name="Pophillat M."/>
            <person name="Barbe V."/>
            <person name="Ollivier B."/>
            <person name="Dolla A."/>
        </authorList>
    </citation>
    <scope>NUCLEOTIDE SEQUENCE [LARGE SCALE GENOMIC DNA]</scope>
    <source>
        <strain evidence="4">DSM 10523 / SB164P1</strain>
    </source>
</reference>
<dbReference type="InterPro" id="IPR000836">
    <property type="entry name" value="PRTase_dom"/>
</dbReference>
<dbReference type="PANTHER" id="PTHR47505:SF1">
    <property type="entry name" value="DNA UTILIZATION PROTEIN YHGH"/>
    <property type="match status" value="1"/>
</dbReference>
<feature type="domain" description="Phosphoribosyltransferase" evidence="2">
    <location>
        <begin position="183"/>
        <end position="236"/>
    </location>
</feature>
<comment type="similarity">
    <text evidence="1">Belongs to the ComF/GntX family.</text>
</comment>
<dbReference type="InterPro" id="IPR051910">
    <property type="entry name" value="ComF/GntX_DNA_util-trans"/>
</dbReference>
<organism evidence="3 4">
    <name type="scientific">Pseudodesulfovibrio piezophilus (strain DSM 21447 / JCM 15486 / C1TLV30)</name>
    <name type="common">Desulfovibrio piezophilus</name>
    <dbReference type="NCBI Taxonomy" id="1322246"/>
    <lineage>
        <taxon>Bacteria</taxon>
        <taxon>Pseudomonadati</taxon>
        <taxon>Thermodesulfobacteriota</taxon>
        <taxon>Desulfovibrionia</taxon>
        <taxon>Desulfovibrionales</taxon>
        <taxon>Desulfovibrionaceae</taxon>
    </lineage>
</organism>
<dbReference type="CDD" id="cd06223">
    <property type="entry name" value="PRTases_typeI"/>
    <property type="match status" value="1"/>
</dbReference>
<keyword evidence="3" id="KW-0328">Glycosyltransferase</keyword>
<dbReference type="OrthoDB" id="9779910at2"/>
<accession>M1WRV2</accession>
<dbReference type="Gene3D" id="3.40.50.2020">
    <property type="match status" value="1"/>
</dbReference>
<dbReference type="eggNOG" id="COG1040">
    <property type="taxonomic scope" value="Bacteria"/>
</dbReference>
<gene>
    <name evidence="3" type="ordered locus">BN4_11300</name>
</gene>
<evidence type="ECO:0000313" key="4">
    <source>
        <dbReference type="Proteomes" id="UP000011724"/>
    </source>
</evidence>
<dbReference type="RefSeq" id="WP_015414583.1">
    <property type="nucleotide sequence ID" value="NC_020409.1"/>
</dbReference>
<dbReference type="KEGG" id="dpi:BN4_11300"/>
<protein>
    <submittedName>
        <fullName evidence="3">Phosphoribosyltransferase</fullName>
    </submittedName>
</protein>
<dbReference type="PANTHER" id="PTHR47505">
    <property type="entry name" value="DNA UTILIZATION PROTEIN YHGH"/>
    <property type="match status" value="1"/>
</dbReference>
<dbReference type="Pfam" id="PF00156">
    <property type="entry name" value="Pribosyltran"/>
    <property type="match status" value="1"/>
</dbReference>
<dbReference type="BioCyc" id="DPIE1322246:BN4_RS06515-MONOMER"/>
<dbReference type="AlphaFoldDB" id="M1WRV2"/>
<dbReference type="InterPro" id="IPR029057">
    <property type="entry name" value="PRTase-like"/>
</dbReference>
<dbReference type="Proteomes" id="UP000011724">
    <property type="component" value="Chromosome"/>
</dbReference>
<evidence type="ECO:0000313" key="3">
    <source>
        <dbReference type="EMBL" id="CCH48537.1"/>
    </source>
</evidence>
<reference evidence="4" key="2">
    <citation type="journal article" date="2013" name="Stand. Genomic Sci.">
        <title>Complete genome sequence of Desulfocapsa sulfexigens, a marine deltaproteobacterium specialized in disproportionating inorganic sulfur compounds.</title>
        <authorList>
            <person name="Finster K.W."/>
            <person name="Kjeldsen K.U."/>
            <person name="Kube M."/>
            <person name="Reinhardt R."/>
            <person name="Mussmann M."/>
            <person name="Amann R."/>
            <person name="Schreiber L."/>
        </authorList>
    </citation>
    <scope>NUCLEOTIDE SEQUENCE [LARGE SCALE GENOMIC DNA]</scope>
    <source>
        <strain evidence="4">DSM 10523 / SB164P1</strain>
    </source>
</reference>